<evidence type="ECO:0000256" key="3">
    <source>
        <dbReference type="ARBA" id="ARBA00023065"/>
    </source>
</evidence>
<gene>
    <name evidence="4" type="ORF">A2Z21_02610</name>
</gene>
<dbReference type="GO" id="GO:0046961">
    <property type="term" value="F:proton-transporting ATPase activity, rotational mechanism"/>
    <property type="evidence" value="ECO:0007669"/>
    <property type="project" value="InterPro"/>
</dbReference>
<evidence type="ECO:0000313" key="4">
    <source>
        <dbReference type="EMBL" id="OGF56828.1"/>
    </source>
</evidence>
<protein>
    <recommendedName>
        <fullName evidence="6">V-type ATP synthase subunit F</fullName>
    </recommendedName>
</protein>
<dbReference type="Pfam" id="PF01990">
    <property type="entry name" value="ATP-synt_F"/>
    <property type="match status" value="1"/>
</dbReference>
<keyword evidence="3" id="KW-0406">Ion transport</keyword>
<dbReference type="STRING" id="1817864.A2Z21_02610"/>
<dbReference type="Proteomes" id="UP000179157">
    <property type="component" value="Unassembled WGS sequence"/>
</dbReference>
<comment type="caution">
    <text evidence="4">The sequence shown here is derived from an EMBL/GenBank/DDBJ whole genome shotgun (WGS) entry which is preliminary data.</text>
</comment>
<keyword evidence="2" id="KW-0813">Transport</keyword>
<sequence length="103" mass="11661">MKPVIVVTSDLADGFRLAGIAVFELNEERNVSQIIQEVFEMPEAGIVLVDERYMEPFEKAFAGRDLPMVASFPAEEVQREGSYIDELTLRYLGQKIYVEGESE</sequence>
<proteinExistence type="inferred from homology"/>
<dbReference type="InterPro" id="IPR036906">
    <property type="entry name" value="ATPase_V1_fsu_sf"/>
</dbReference>
<accession>A0A1F5V0I0</accession>
<evidence type="ECO:0000313" key="5">
    <source>
        <dbReference type="Proteomes" id="UP000179157"/>
    </source>
</evidence>
<dbReference type="InterPro" id="IPR008218">
    <property type="entry name" value="ATPase_V1-cplx_f_g_su"/>
</dbReference>
<dbReference type="EMBL" id="MFGX01000025">
    <property type="protein sequence ID" value="OGF56828.1"/>
    <property type="molecule type" value="Genomic_DNA"/>
</dbReference>
<dbReference type="Gene3D" id="3.40.50.10580">
    <property type="entry name" value="ATPase, V1 complex, subunit F"/>
    <property type="match status" value="1"/>
</dbReference>
<comment type="similarity">
    <text evidence="1">Belongs to the V-ATPase F subunit family.</text>
</comment>
<evidence type="ECO:0000256" key="2">
    <source>
        <dbReference type="ARBA" id="ARBA00022448"/>
    </source>
</evidence>
<dbReference type="SUPFAM" id="SSF159468">
    <property type="entry name" value="AtpF-like"/>
    <property type="match status" value="1"/>
</dbReference>
<name>A0A1F5V0I0_FRAXR</name>
<organism evidence="4 5">
    <name type="scientific">Fraserbacteria sp. (strain RBG_16_55_9)</name>
    <dbReference type="NCBI Taxonomy" id="1817864"/>
    <lineage>
        <taxon>Bacteria</taxon>
        <taxon>Candidatus Fraseribacteriota</taxon>
    </lineage>
</organism>
<evidence type="ECO:0000256" key="1">
    <source>
        <dbReference type="ARBA" id="ARBA00010148"/>
    </source>
</evidence>
<reference evidence="4 5" key="1">
    <citation type="journal article" date="2016" name="Nat. Commun.">
        <title>Thousands of microbial genomes shed light on interconnected biogeochemical processes in an aquifer system.</title>
        <authorList>
            <person name="Anantharaman K."/>
            <person name="Brown C.T."/>
            <person name="Hug L.A."/>
            <person name="Sharon I."/>
            <person name="Castelle C.J."/>
            <person name="Probst A.J."/>
            <person name="Thomas B.C."/>
            <person name="Singh A."/>
            <person name="Wilkins M.J."/>
            <person name="Karaoz U."/>
            <person name="Brodie E.L."/>
            <person name="Williams K.H."/>
            <person name="Hubbard S.S."/>
            <person name="Banfield J.F."/>
        </authorList>
    </citation>
    <scope>NUCLEOTIDE SEQUENCE [LARGE SCALE GENOMIC DNA]</scope>
    <source>
        <strain evidence="5">RBG_16_55_9</strain>
    </source>
</reference>
<evidence type="ECO:0008006" key="6">
    <source>
        <dbReference type="Google" id="ProtNLM"/>
    </source>
</evidence>
<dbReference type="AlphaFoldDB" id="A0A1F5V0I0"/>